<feature type="transmembrane region" description="Helical" evidence="1">
    <location>
        <begin position="154"/>
        <end position="174"/>
    </location>
</feature>
<keyword evidence="4" id="KW-1185">Reference proteome</keyword>
<protein>
    <recommendedName>
        <fullName evidence="2">Sulfatase N-terminal domain-containing protein</fullName>
    </recommendedName>
</protein>
<comment type="caution">
    <text evidence="3">The sequence shown here is derived from an EMBL/GenBank/DDBJ whole genome shotgun (WGS) entry which is preliminary data.</text>
</comment>
<dbReference type="InterPro" id="IPR000917">
    <property type="entry name" value="Sulfatase_N"/>
</dbReference>
<evidence type="ECO:0000313" key="4">
    <source>
        <dbReference type="Proteomes" id="UP001500051"/>
    </source>
</evidence>
<dbReference type="SUPFAM" id="SSF53649">
    <property type="entry name" value="Alkaline phosphatase-like"/>
    <property type="match status" value="1"/>
</dbReference>
<dbReference type="RefSeq" id="WP_344813631.1">
    <property type="nucleotide sequence ID" value="NZ_BAAAYX010000014.1"/>
</dbReference>
<accession>A0ABP7DZE9</accession>
<dbReference type="InterPro" id="IPR052701">
    <property type="entry name" value="GAG_Ulvan_Degrading_Sulfatases"/>
</dbReference>
<keyword evidence="1" id="KW-1133">Transmembrane helix</keyword>
<name>A0ABP7DZE9_9ACTN</name>
<evidence type="ECO:0000256" key="1">
    <source>
        <dbReference type="SAM" id="Phobius"/>
    </source>
</evidence>
<dbReference type="EMBL" id="BAAAYX010000014">
    <property type="protein sequence ID" value="GAA3712194.1"/>
    <property type="molecule type" value="Genomic_DNA"/>
</dbReference>
<feature type="transmembrane region" description="Helical" evidence="1">
    <location>
        <begin position="32"/>
        <end position="53"/>
    </location>
</feature>
<feature type="domain" description="Sulfatase N-terminal" evidence="2">
    <location>
        <begin position="283"/>
        <end position="563"/>
    </location>
</feature>
<dbReference type="Gene3D" id="3.40.720.10">
    <property type="entry name" value="Alkaline Phosphatase, subunit A"/>
    <property type="match status" value="1"/>
</dbReference>
<sequence length="662" mass="72170">MSSRAPAAVAAGRLPDRLRALAESFLAGPDGFYLAALLVPAALFDLTLSWLRVTSQYAAPGGLAALGQLRSDLLAHLGLALLWVVAFALLRRGWPRVALLVVAQLSVAAYLLFAVVAHSYYRKSGSILDAGGLRMTFVDPEATRNIAASETSAANLWLLVGVAAYAVLGPVLGYRLRYRGRSSRGAWLPGVGARRQTPQMVGGARRRLSFLATTTGLVLVVISAVPTFTGGGAFSRNRALDIALELGSGVVESERAAAERPILSPTQLVRAGGASSDSGERPRNVVVITMESLRSEATTIGNPDRDTTPFLADLAERSLVAENAYTVVPHTSKALTASSCGYAPPLDTRLTESEPAGLPSTCLPGLLRDQGYRTGFFQSAVGEFERRPDLIRNLGYDDFFPVEAFPTAGFGRANYFGWEDDIMVEPSRDWLRQRGDQPFLLSYLTVTGHHDYRLPDTFPLEHLSDDEELNNYLNGARYVDRFVSKVFAMLAEEGHADDTVVVVMADHGEGFGEHGLRQHDNTIYDEGIKVPYLVYDPSDQRGRSVQRPVTTMSVPATVAEALGLRLEGGLPREESLSADGPEEPVRVACQSDNRCLASIEGSTKYVHHFGNRPDEVFDLADDPEERDNRIAQVDPERLKALRADLLHWRSEIRSEYAAHHSR</sequence>
<dbReference type="InterPro" id="IPR017850">
    <property type="entry name" value="Alkaline_phosphatase_core_sf"/>
</dbReference>
<dbReference type="Pfam" id="PF00884">
    <property type="entry name" value="Sulfatase"/>
    <property type="match status" value="1"/>
</dbReference>
<organism evidence="3 4">
    <name type="scientific">Microlunatus aurantiacus</name>
    <dbReference type="NCBI Taxonomy" id="446786"/>
    <lineage>
        <taxon>Bacteria</taxon>
        <taxon>Bacillati</taxon>
        <taxon>Actinomycetota</taxon>
        <taxon>Actinomycetes</taxon>
        <taxon>Propionibacteriales</taxon>
        <taxon>Propionibacteriaceae</taxon>
        <taxon>Microlunatus</taxon>
    </lineage>
</organism>
<keyword evidence="1" id="KW-0812">Transmembrane</keyword>
<gene>
    <name evidence="3" type="ORF">GCM10022204_33850</name>
</gene>
<proteinExistence type="predicted"/>
<feature type="transmembrane region" description="Helical" evidence="1">
    <location>
        <begin position="73"/>
        <end position="90"/>
    </location>
</feature>
<reference evidence="4" key="1">
    <citation type="journal article" date="2019" name="Int. J. Syst. Evol. Microbiol.">
        <title>The Global Catalogue of Microorganisms (GCM) 10K type strain sequencing project: providing services to taxonomists for standard genome sequencing and annotation.</title>
        <authorList>
            <consortium name="The Broad Institute Genomics Platform"/>
            <consortium name="The Broad Institute Genome Sequencing Center for Infectious Disease"/>
            <person name="Wu L."/>
            <person name="Ma J."/>
        </authorList>
    </citation>
    <scope>NUCLEOTIDE SEQUENCE [LARGE SCALE GENOMIC DNA]</scope>
    <source>
        <strain evidence="4">JCM 16548</strain>
    </source>
</reference>
<dbReference type="Proteomes" id="UP001500051">
    <property type="component" value="Unassembled WGS sequence"/>
</dbReference>
<feature type="transmembrane region" description="Helical" evidence="1">
    <location>
        <begin position="208"/>
        <end position="228"/>
    </location>
</feature>
<evidence type="ECO:0000259" key="2">
    <source>
        <dbReference type="Pfam" id="PF00884"/>
    </source>
</evidence>
<dbReference type="PANTHER" id="PTHR43751:SF3">
    <property type="entry name" value="SULFATASE N-TERMINAL DOMAIN-CONTAINING PROTEIN"/>
    <property type="match status" value="1"/>
</dbReference>
<feature type="transmembrane region" description="Helical" evidence="1">
    <location>
        <begin position="97"/>
        <end position="121"/>
    </location>
</feature>
<dbReference type="PANTHER" id="PTHR43751">
    <property type="entry name" value="SULFATASE"/>
    <property type="match status" value="1"/>
</dbReference>
<evidence type="ECO:0000313" key="3">
    <source>
        <dbReference type="EMBL" id="GAA3712194.1"/>
    </source>
</evidence>
<dbReference type="CDD" id="cd16015">
    <property type="entry name" value="LTA_synthase"/>
    <property type="match status" value="1"/>
</dbReference>
<keyword evidence="1" id="KW-0472">Membrane</keyword>